<proteinExistence type="predicted"/>
<name>A0ABQ8G6X0_9PEZI</name>
<sequence length="214" mass="23554">MHARCGTEKRGGRVGAMEEWGISTLGVRGHSIALHCISGYPQGCYAGFLALAFARAVLEWRTRIFHQWETSEHLCPGSKHTRSLSNGAISNMVASRVPIGLFSVACHDYQRPSTYLIKRGLLRVALKGIIASILSRVMVLFSCHVDRAAESSREGRGRQLLRWPNGLAAPHPRQPWCRLVALQGVESLGFTRGRANYDEHLNSSLPHATSGRSA</sequence>
<dbReference type="EMBL" id="JAGTJR010000017">
    <property type="protein sequence ID" value="KAH7046672.1"/>
    <property type="molecule type" value="Genomic_DNA"/>
</dbReference>
<gene>
    <name evidence="1" type="ORF">B0J12DRAFT_135404</name>
</gene>
<reference evidence="1 2" key="1">
    <citation type="journal article" date="2021" name="Nat. Commun.">
        <title>Genetic determinants of endophytism in the Arabidopsis root mycobiome.</title>
        <authorList>
            <person name="Mesny F."/>
            <person name="Miyauchi S."/>
            <person name="Thiergart T."/>
            <person name="Pickel B."/>
            <person name="Atanasova L."/>
            <person name="Karlsson M."/>
            <person name="Huettel B."/>
            <person name="Barry K.W."/>
            <person name="Haridas S."/>
            <person name="Chen C."/>
            <person name="Bauer D."/>
            <person name="Andreopoulos W."/>
            <person name="Pangilinan J."/>
            <person name="LaButti K."/>
            <person name="Riley R."/>
            <person name="Lipzen A."/>
            <person name="Clum A."/>
            <person name="Drula E."/>
            <person name="Henrissat B."/>
            <person name="Kohler A."/>
            <person name="Grigoriev I.V."/>
            <person name="Martin F.M."/>
            <person name="Hacquard S."/>
        </authorList>
    </citation>
    <scope>NUCLEOTIDE SEQUENCE [LARGE SCALE GENOMIC DNA]</scope>
    <source>
        <strain evidence="1 2">MPI-SDFR-AT-0080</strain>
    </source>
</reference>
<accession>A0ABQ8G6X0</accession>
<dbReference type="Proteomes" id="UP000774617">
    <property type="component" value="Unassembled WGS sequence"/>
</dbReference>
<organism evidence="1 2">
    <name type="scientific">Macrophomina phaseolina</name>
    <dbReference type="NCBI Taxonomy" id="35725"/>
    <lineage>
        <taxon>Eukaryota</taxon>
        <taxon>Fungi</taxon>
        <taxon>Dikarya</taxon>
        <taxon>Ascomycota</taxon>
        <taxon>Pezizomycotina</taxon>
        <taxon>Dothideomycetes</taxon>
        <taxon>Dothideomycetes incertae sedis</taxon>
        <taxon>Botryosphaeriales</taxon>
        <taxon>Botryosphaeriaceae</taxon>
        <taxon>Macrophomina</taxon>
    </lineage>
</organism>
<keyword evidence="2" id="KW-1185">Reference proteome</keyword>
<evidence type="ECO:0000313" key="1">
    <source>
        <dbReference type="EMBL" id="KAH7046672.1"/>
    </source>
</evidence>
<comment type="caution">
    <text evidence="1">The sequence shown here is derived from an EMBL/GenBank/DDBJ whole genome shotgun (WGS) entry which is preliminary data.</text>
</comment>
<evidence type="ECO:0000313" key="2">
    <source>
        <dbReference type="Proteomes" id="UP000774617"/>
    </source>
</evidence>
<protein>
    <submittedName>
        <fullName evidence="1">Uncharacterized protein</fullName>
    </submittedName>
</protein>